<feature type="compositionally biased region" description="Polar residues" evidence="1">
    <location>
        <begin position="85"/>
        <end position="96"/>
    </location>
</feature>
<evidence type="ECO:0008006" key="4">
    <source>
        <dbReference type="Google" id="ProtNLM"/>
    </source>
</evidence>
<keyword evidence="3" id="KW-1185">Reference proteome</keyword>
<proteinExistence type="predicted"/>
<gene>
    <name evidence="2" type="ORF">NDU88_001225</name>
</gene>
<feature type="compositionally biased region" description="Basic residues" evidence="1">
    <location>
        <begin position="1"/>
        <end position="10"/>
    </location>
</feature>
<dbReference type="AlphaFoldDB" id="A0AAV7SYW1"/>
<comment type="caution">
    <text evidence="2">The sequence shown here is derived from an EMBL/GenBank/DDBJ whole genome shotgun (WGS) entry which is preliminary data.</text>
</comment>
<sequence>MRTSRRRRRASLCSTALHSGTTAPRLPSAPVHARGALLQIALDVIIRGLRPPDSLAHPRMRAVHFSRWRWTSSSRRPYSSRPAPTGSSNCLQVRCK</sequence>
<evidence type="ECO:0000313" key="2">
    <source>
        <dbReference type="EMBL" id="KAJ1169332.1"/>
    </source>
</evidence>
<reference evidence="2" key="1">
    <citation type="journal article" date="2022" name="bioRxiv">
        <title>Sequencing and chromosome-scale assembly of the giantPleurodeles waltlgenome.</title>
        <authorList>
            <person name="Brown T."/>
            <person name="Elewa A."/>
            <person name="Iarovenko S."/>
            <person name="Subramanian E."/>
            <person name="Araus A.J."/>
            <person name="Petzold A."/>
            <person name="Susuki M."/>
            <person name="Suzuki K.-i.T."/>
            <person name="Hayashi T."/>
            <person name="Toyoda A."/>
            <person name="Oliveira C."/>
            <person name="Osipova E."/>
            <person name="Leigh N.D."/>
            <person name="Simon A."/>
            <person name="Yun M.H."/>
        </authorList>
    </citation>
    <scope>NUCLEOTIDE SEQUENCE</scope>
    <source>
        <strain evidence="2">20211129_DDA</strain>
        <tissue evidence="2">Liver</tissue>
    </source>
</reference>
<evidence type="ECO:0000313" key="3">
    <source>
        <dbReference type="Proteomes" id="UP001066276"/>
    </source>
</evidence>
<feature type="compositionally biased region" description="Low complexity" evidence="1">
    <location>
        <begin position="71"/>
        <end position="82"/>
    </location>
</feature>
<feature type="region of interest" description="Disordered" evidence="1">
    <location>
        <begin position="1"/>
        <end position="28"/>
    </location>
</feature>
<organism evidence="2 3">
    <name type="scientific">Pleurodeles waltl</name>
    <name type="common">Iberian ribbed newt</name>
    <dbReference type="NCBI Taxonomy" id="8319"/>
    <lineage>
        <taxon>Eukaryota</taxon>
        <taxon>Metazoa</taxon>
        <taxon>Chordata</taxon>
        <taxon>Craniata</taxon>
        <taxon>Vertebrata</taxon>
        <taxon>Euteleostomi</taxon>
        <taxon>Amphibia</taxon>
        <taxon>Batrachia</taxon>
        <taxon>Caudata</taxon>
        <taxon>Salamandroidea</taxon>
        <taxon>Salamandridae</taxon>
        <taxon>Pleurodelinae</taxon>
        <taxon>Pleurodeles</taxon>
    </lineage>
</organism>
<protein>
    <recommendedName>
        <fullName evidence="4">Secreted protein</fullName>
    </recommendedName>
</protein>
<accession>A0AAV7SYW1</accession>
<evidence type="ECO:0000256" key="1">
    <source>
        <dbReference type="SAM" id="MobiDB-lite"/>
    </source>
</evidence>
<dbReference type="Proteomes" id="UP001066276">
    <property type="component" value="Chromosome 4_1"/>
</dbReference>
<name>A0AAV7SYW1_PLEWA</name>
<dbReference type="EMBL" id="JANPWB010000007">
    <property type="protein sequence ID" value="KAJ1169332.1"/>
    <property type="molecule type" value="Genomic_DNA"/>
</dbReference>
<feature type="region of interest" description="Disordered" evidence="1">
    <location>
        <begin position="71"/>
        <end position="96"/>
    </location>
</feature>